<comment type="similarity">
    <text evidence="2">Belongs to the Nudix hydrolase family.</text>
</comment>
<dbReference type="Proteomes" id="UP000644507">
    <property type="component" value="Unassembled WGS sequence"/>
</dbReference>
<dbReference type="PANTHER" id="PTHR43736">
    <property type="entry name" value="ADP-RIBOSE PYROPHOSPHATASE"/>
    <property type="match status" value="1"/>
</dbReference>
<dbReference type="EMBL" id="BMXI01000004">
    <property type="protein sequence ID" value="GHC48454.1"/>
    <property type="molecule type" value="Genomic_DNA"/>
</dbReference>
<dbReference type="CDD" id="cd18873">
    <property type="entry name" value="NUDIX_NadM_like"/>
    <property type="match status" value="1"/>
</dbReference>
<dbReference type="InterPro" id="IPR020084">
    <property type="entry name" value="NUDIX_hydrolase_CS"/>
</dbReference>
<dbReference type="GO" id="GO:0016787">
    <property type="term" value="F:hydrolase activity"/>
    <property type="evidence" value="ECO:0007669"/>
    <property type="project" value="UniProtKB-KW"/>
</dbReference>
<accession>A0A918THC0</accession>
<organism evidence="4 5">
    <name type="scientific">Roseibacillus persicicus</name>
    <dbReference type="NCBI Taxonomy" id="454148"/>
    <lineage>
        <taxon>Bacteria</taxon>
        <taxon>Pseudomonadati</taxon>
        <taxon>Verrucomicrobiota</taxon>
        <taxon>Verrucomicrobiia</taxon>
        <taxon>Verrucomicrobiales</taxon>
        <taxon>Verrucomicrobiaceae</taxon>
        <taxon>Roseibacillus</taxon>
    </lineage>
</organism>
<evidence type="ECO:0000256" key="1">
    <source>
        <dbReference type="ARBA" id="ARBA00022801"/>
    </source>
</evidence>
<evidence type="ECO:0000313" key="4">
    <source>
        <dbReference type="EMBL" id="GHC48454.1"/>
    </source>
</evidence>
<dbReference type="PROSITE" id="PS00893">
    <property type="entry name" value="NUDIX_BOX"/>
    <property type="match status" value="1"/>
</dbReference>
<dbReference type="PANTHER" id="PTHR43736:SF1">
    <property type="entry name" value="DIHYDRONEOPTERIN TRIPHOSPHATE DIPHOSPHATASE"/>
    <property type="match status" value="1"/>
</dbReference>
<keyword evidence="1 2" id="KW-0378">Hydrolase</keyword>
<name>A0A918THC0_9BACT</name>
<evidence type="ECO:0000256" key="2">
    <source>
        <dbReference type="RuleBase" id="RU003476"/>
    </source>
</evidence>
<dbReference type="InterPro" id="IPR000086">
    <property type="entry name" value="NUDIX_hydrolase_dom"/>
</dbReference>
<reference evidence="4" key="2">
    <citation type="submission" date="2020-09" db="EMBL/GenBank/DDBJ databases">
        <authorList>
            <person name="Sun Q."/>
            <person name="Kim S."/>
        </authorList>
    </citation>
    <scope>NUCLEOTIDE SEQUENCE</scope>
    <source>
        <strain evidence="4">KCTC 12988</strain>
    </source>
</reference>
<dbReference type="InterPro" id="IPR015797">
    <property type="entry name" value="NUDIX_hydrolase-like_dom_sf"/>
</dbReference>
<proteinExistence type="inferred from homology"/>
<comment type="caution">
    <text evidence="4">The sequence shown here is derived from an EMBL/GenBank/DDBJ whole genome shotgun (WGS) entry which is preliminary data.</text>
</comment>
<protein>
    <submittedName>
        <fullName evidence="4">NUDIX hydrolase</fullName>
    </submittedName>
</protein>
<dbReference type="InterPro" id="IPR020476">
    <property type="entry name" value="Nudix_hydrolase"/>
</dbReference>
<dbReference type="RefSeq" id="WP_189568520.1">
    <property type="nucleotide sequence ID" value="NZ_BMXI01000004.1"/>
</dbReference>
<dbReference type="Gene3D" id="3.90.79.10">
    <property type="entry name" value="Nucleoside Triphosphate Pyrophosphohydrolase"/>
    <property type="match status" value="1"/>
</dbReference>
<keyword evidence="5" id="KW-1185">Reference proteome</keyword>
<dbReference type="SUPFAM" id="SSF55811">
    <property type="entry name" value="Nudix"/>
    <property type="match status" value="1"/>
</dbReference>
<dbReference type="AlphaFoldDB" id="A0A918THC0"/>
<dbReference type="PRINTS" id="PR00502">
    <property type="entry name" value="NUDIXFAMILY"/>
</dbReference>
<reference evidence="4" key="1">
    <citation type="journal article" date="2014" name="Int. J. Syst. Evol. Microbiol.">
        <title>Complete genome sequence of Corynebacterium casei LMG S-19264T (=DSM 44701T), isolated from a smear-ripened cheese.</title>
        <authorList>
            <consortium name="US DOE Joint Genome Institute (JGI-PGF)"/>
            <person name="Walter F."/>
            <person name="Albersmeier A."/>
            <person name="Kalinowski J."/>
            <person name="Ruckert C."/>
        </authorList>
    </citation>
    <scope>NUCLEOTIDE SEQUENCE</scope>
    <source>
        <strain evidence="4">KCTC 12988</strain>
    </source>
</reference>
<evidence type="ECO:0000259" key="3">
    <source>
        <dbReference type="PROSITE" id="PS51462"/>
    </source>
</evidence>
<sequence length="146" mass="16357">MDYCYKYPRPAVTVDAVVLAPAEKPTHVLLIQRKNEPFRDLWAFPGGFIDENEDPEDAVGRELEEETGLTGLIFAQAGFYGRPGRDPRGHTVSLAFVTRTNQDTQEAIAADDAKDVRWHPLADLPPLAFDHAEILSNTLEQEQLCH</sequence>
<dbReference type="PROSITE" id="PS51462">
    <property type="entry name" value="NUDIX"/>
    <property type="match status" value="1"/>
</dbReference>
<gene>
    <name evidence="4" type="ORF">GCM10007100_12920</name>
</gene>
<feature type="domain" description="Nudix hydrolase" evidence="3">
    <location>
        <begin position="7"/>
        <end position="143"/>
    </location>
</feature>
<dbReference type="Pfam" id="PF00293">
    <property type="entry name" value="NUDIX"/>
    <property type="match status" value="1"/>
</dbReference>
<evidence type="ECO:0000313" key="5">
    <source>
        <dbReference type="Proteomes" id="UP000644507"/>
    </source>
</evidence>